<evidence type="ECO:0000313" key="2">
    <source>
        <dbReference type="EMBL" id="VDO45780.1"/>
    </source>
</evidence>
<protein>
    <submittedName>
        <fullName evidence="4">AAA_11 domain-containing protein</fullName>
    </submittedName>
</protein>
<dbReference type="Proteomes" id="UP000050761">
    <property type="component" value="Unassembled WGS sequence"/>
</dbReference>
<name>A0A183FCE6_HELPZ</name>
<evidence type="ECO:0000256" key="1">
    <source>
        <dbReference type="SAM" id="MobiDB-lite"/>
    </source>
</evidence>
<reference evidence="4" key="2">
    <citation type="submission" date="2019-09" db="UniProtKB">
        <authorList>
            <consortium name="WormBaseParasite"/>
        </authorList>
    </citation>
    <scope>IDENTIFICATION</scope>
</reference>
<gene>
    <name evidence="2" type="ORF">HPBE_LOCUS3839</name>
</gene>
<accession>A0A183FCE6</accession>
<dbReference type="EMBL" id="UZAH01016731">
    <property type="protein sequence ID" value="VDO45780.1"/>
    <property type="molecule type" value="Genomic_DNA"/>
</dbReference>
<accession>A0A3P7VD58</accession>
<sequence length="123" mass="13493">MNINYPGMIAAIRSVRFRRAPSEAPPEPTSSTPGPTVRHPVNAGITSPCIQLTRLELDPSSSWPPKLSTSPVTINSLVLVEDYFNDFDVILCDEASQVSEPVFAAILSRLPKPRHVYVGDLHQ</sequence>
<dbReference type="InterPro" id="IPR027417">
    <property type="entry name" value="P-loop_NTPase"/>
</dbReference>
<dbReference type="WBParaSite" id="HPBE_0000383801-mRNA-1">
    <property type="protein sequence ID" value="HPBE_0000383801-mRNA-1"/>
    <property type="gene ID" value="HPBE_0000383801"/>
</dbReference>
<dbReference type="AlphaFoldDB" id="A0A183FCE6"/>
<keyword evidence="3" id="KW-1185">Reference proteome</keyword>
<proteinExistence type="predicted"/>
<organism evidence="3 4">
    <name type="scientific">Heligmosomoides polygyrus</name>
    <name type="common">Parasitic roundworm</name>
    <dbReference type="NCBI Taxonomy" id="6339"/>
    <lineage>
        <taxon>Eukaryota</taxon>
        <taxon>Metazoa</taxon>
        <taxon>Ecdysozoa</taxon>
        <taxon>Nematoda</taxon>
        <taxon>Chromadorea</taxon>
        <taxon>Rhabditida</taxon>
        <taxon>Rhabditina</taxon>
        <taxon>Rhabditomorpha</taxon>
        <taxon>Strongyloidea</taxon>
        <taxon>Heligmosomidae</taxon>
        <taxon>Heligmosomoides</taxon>
    </lineage>
</organism>
<dbReference type="Gene3D" id="3.40.50.300">
    <property type="entry name" value="P-loop containing nucleotide triphosphate hydrolases"/>
    <property type="match status" value="1"/>
</dbReference>
<reference evidence="2 3" key="1">
    <citation type="submission" date="2018-11" db="EMBL/GenBank/DDBJ databases">
        <authorList>
            <consortium name="Pathogen Informatics"/>
        </authorList>
    </citation>
    <scope>NUCLEOTIDE SEQUENCE [LARGE SCALE GENOMIC DNA]</scope>
</reference>
<feature type="region of interest" description="Disordered" evidence="1">
    <location>
        <begin position="18"/>
        <end position="42"/>
    </location>
</feature>
<dbReference type="SUPFAM" id="SSF52540">
    <property type="entry name" value="P-loop containing nucleoside triphosphate hydrolases"/>
    <property type="match status" value="1"/>
</dbReference>
<evidence type="ECO:0000313" key="3">
    <source>
        <dbReference type="Proteomes" id="UP000050761"/>
    </source>
</evidence>
<evidence type="ECO:0000313" key="4">
    <source>
        <dbReference type="WBParaSite" id="HPBE_0000383801-mRNA-1"/>
    </source>
</evidence>